<evidence type="ECO:0000256" key="4">
    <source>
        <dbReference type="ARBA" id="ARBA00022729"/>
    </source>
</evidence>
<dbReference type="CDD" id="cd00146">
    <property type="entry name" value="PKD"/>
    <property type="match status" value="1"/>
</dbReference>
<name>A0A1W4WUE5_AGRPL</name>
<evidence type="ECO:0000256" key="2">
    <source>
        <dbReference type="ARBA" id="ARBA00022475"/>
    </source>
</evidence>
<evidence type="ECO:0000256" key="7">
    <source>
        <dbReference type="ARBA" id="ARBA00023136"/>
    </source>
</evidence>
<evidence type="ECO:0000313" key="15">
    <source>
        <dbReference type="RefSeq" id="XP_018324122.1"/>
    </source>
</evidence>
<sequence>MVQLISAVLFIISIVQFTESSLYNYKSDYHDVCPHLYRTPFKGYVPRANLTAGTYTEIPKATSLKSCVLKCCVKENCNVVFVVNKKCYHIQCVSNDVCAPSPTNQDDMDDVTMVLVNPVNGDETWADIVEGGSYIGEPFDKEMLNILNNPTEFEKAYKEAMIQMDESNFNFASGCTIGNPEACEINEECIQNHPKSRSGTCRCKTGFARSPSGLCTLVLDFKDKGIHDVLNGFSEQILPVSSSTNTSLKQLTITVESKEVKLPENEVTLTAFIDPPATEKGGYQYDWNLIQQPEGNAAVKHQNGEQLQLSQLSEGLYTFKVTASNDVSYGEAFTNVTVLPPSRVNKPPVVVITPANQTVKLPNTGAVLDGSSSSDDDGITTWHWDLVQGPLGYEPELQETPTLQLKDLKIPGNYTFKLTITDTDKATNSNIANITVVKVTDYPPEANAGQNEILYLPHNSITLNGNLSSDDHAIVAWEWTKSASDANKAVDMQDTRTPYLKLSNLEEGMYTFVLKVTDSENQISTADVHVFVKPPTNKPPEARAGSNITISLPQTWVTLDASGSTDDNKIVGYQWKQVEGPNTAAIMGQNSSVTNVTGLTKGVYQFRVFVTDDNENVANDTVFVIVNQNENQKPKANAGGDFEVELPRNVIYINGSLSKDDWKVTKWKWTRDESSLAIGSIAEKSDETPVLMLTGAIPGKYVFTLTVYDEQGQTDMDTVTVTVKGDPMLYHMVDVTIGTNAKILTESQYNIAKGKLALLVQDGAVLKERGLKPESGTNRAILSFYVEDRHGKPLPASVVVEQLRKKLRVDESLLGFQVTRLQSVICQNNCSGHGVCDEQTRRCVCEAFWMQDLFNLYFGFEEDSDCRWSILYVVLGVICSVVALIGILWGAAYLCFSWCVRRRLNSKPNSYKLIEETDDLPPYSRKDNLTDSDTDSDVVFESRNKSSRFESRNGHKPTRNGFPKMGRRIKT</sequence>
<evidence type="ECO:0000256" key="5">
    <source>
        <dbReference type="ARBA" id="ARBA00022737"/>
    </source>
</evidence>
<dbReference type="STRING" id="224129.A0A1W4WUE5"/>
<dbReference type="GO" id="GO:0031410">
    <property type="term" value="C:cytoplasmic vesicle"/>
    <property type="evidence" value="ECO:0007669"/>
    <property type="project" value="TreeGrafter"/>
</dbReference>
<dbReference type="PANTHER" id="PTHR46182">
    <property type="entry name" value="FI19480P1"/>
    <property type="match status" value="1"/>
</dbReference>
<dbReference type="Gene3D" id="2.10.25.10">
    <property type="entry name" value="Laminin"/>
    <property type="match status" value="1"/>
</dbReference>
<feature type="domain" description="Seven cysteines N-terminal" evidence="13">
    <location>
        <begin position="28"/>
        <end position="111"/>
    </location>
</feature>
<protein>
    <submittedName>
        <fullName evidence="15">Dyslexia-associated protein KIAA0319-like protein</fullName>
    </submittedName>
</protein>
<evidence type="ECO:0000256" key="1">
    <source>
        <dbReference type="ARBA" id="ARBA00004236"/>
    </source>
</evidence>
<dbReference type="RefSeq" id="XP_018324122.1">
    <property type="nucleotide sequence ID" value="XM_018468620.1"/>
</dbReference>
<keyword evidence="5" id="KW-0677">Repeat</keyword>
<dbReference type="SUPFAM" id="SSF49299">
    <property type="entry name" value="PKD domain"/>
    <property type="match status" value="4"/>
</dbReference>
<feature type="transmembrane region" description="Helical" evidence="10">
    <location>
        <begin position="870"/>
        <end position="896"/>
    </location>
</feature>
<feature type="compositionally biased region" description="Basic and acidic residues" evidence="9">
    <location>
        <begin position="940"/>
        <end position="953"/>
    </location>
</feature>
<feature type="domain" description="PKD/Chitinase" evidence="12">
    <location>
        <begin position="252"/>
        <end position="341"/>
    </location>
</feature>
<keyword evidence="3 10" id="KW-0812">Transmembrane</keyword>
<reference evidence="15" key="1">
    <citation type="submission" date="2025-08" db="UniProtKB">
        <authorList>
            <consortium name="RefSeq"/>
        </authorList>
    </citation>
    <scope>IDENTIFICATION</scope>
    <source>
        <tissue evidence="15">Entire body</tissue>
    </source>
</reference>
<evidence type="ECO:0000256" key="3">
    <source>
        <dbReference type="ARBA" id="ARBA00022692"/>
    </source>
</evidence>
<dbReference type="Proteomes" id="UP000192223">
    <property type="component" value="Unplaced"/>
</dbReference>
<dbReference type="Pfam" id="PF22352">
    <property type="entry name" value="K319L-like_PKD"/>
    <property type="match status" value="5"/>
</dbReference>
<keyword evidence="14" id="KW-1185">Reference proteome</keyword>
<dbReference type="PANTHER" id="PTHR46182:SF2">
    <property type="entry name" value="FI19480P1"/>
    <property type="match status" value="1"/>
</dbReference>
<feature type="chain" id="PRO_5010735501" evidence="11">
    <location>
        <begin position="21"/>
        <end position="971"/>
    </location>
</feature>
<feature type="signal peptide" evidence="11">
    <location>
        <begin position="1"/>
        <end position="20"/>
    </location>
</feature>
<keyword evidence="8" id="KW-0325">Glycoprotein</keyword>
<gene>
    <name evidence="15" type="primary">LOC108736258</name>
</gene>
<dbReference type="KEGG" id="apln:108736258"/>
<feature type="domain" description="PKD/Chitinase" evidence="12">
    <location>
        <begin position="350"/>
        <end position="439"/>
    </location>
</feature>
<evidence type="ECO:0000259" key="13">
    <source>
        <dbReference type="SMART" id="SM00765"/>
    </source>
</evidence>
<dbReference type="InterPro" id="IPR011106">
    <property type="entry name" value="MANSC_N"/>
</dbReference>
<evidence type="ECO:0000256" key="9">
    <source>
        <dbReference type="SAM" id="MobiDB-lite"/>
    </source>
</evidence>
<dbReference type="OrthoDB" id="536372at2759"/>
<evidence type="ECO:0000256" key="11">
    <source>
        <dbReference type="SAM" id="SignalP"/>
    </source>
</evidence>
<dbReference type="GeneID" id="108736258"/>
<keyword evidence="7 10" id="KW-0472">Membrane</keyword>
<evidence type="ECO:0000256" key="6">
    <source>
        <dbReference type="ARBA" id="ARBA00022989"/>
    </source>
</evidence>
<dbReference type="SMART" id="SM00089">
    <property type="entry name" value="PKD"/>
    <property type="match status" value="5"/>
</dbReference>
<dbReference type="InterPro" id="IPR013980">
    <property type="entry name" value="MANSC_dom"/>
</dbReference>
<evidence type="ECO:0000259" key="12">
    <source>
        <dbReference type="SMART" id="SM00089"/>
    </source>
</evidence>
<evidence type="ECO:0000256" key="10">
    <source>
        <dbReference type="SAM" id="Phobius"/>
    </source>
</evidence>
<keyword evidence="4 11" id="KW-0732">Signal</keyword>
<feature type="domain" description="PKD/Chitinase" evidence="12">
    <location>
        <begin position="447"/>
        <end position="535"/>
    </location>
</feature>
<evidence type="ECO:0000313" key="14">
    <source>
        <dbReference type="Proteomes" id="UP000192223"/>
    </source>
</evidence>
<dbReference type="InterPro" id="IPR022409">
    <property type="entry name" value="PKD/Chitinase_dom"/>
</dbReference>
<dbReference type="GO" id="GO:0001764">
    <property type="term" value="P:neuron migration"/>
    <property type="evidence" value="ECO:0007669"/>
    <property type="project" value="TreeGrafter"/>
</dbReference>
<organism evidence="14 15">
    <name type="scientific">Agrilus planipennis</name>
    <name type="common">Emerald ash borer</name>
    <name type="synonym">Agrilus marcopoli</name>
    <dbReference type="NCBI Taxonomy" id="224129"/>
    <lineage>
        <taxon>Eukaryota</taxon>
        <taxon>Metazoa</taxon>
        <taxon>Ecdysozoa</taxon>
        <taxon>Arthropoda</taxon>
        <taxon>Hexapoda</taxon>
        <taxon>Insecta</taxon>
        <taxon>Pterygota</taxon>
        <taxon>Neoptera</taxon>
        <taxon>Endopterygota</taxon>
        <taxon>Coleoptera</taxon>
        <taxon>Polyphaga</taxon>
        <taxon>Elateriformia</taxon>
        <taxon>Buprestoidea</taxon>
        <taxon>Buprestidae</taxon>
        <taxon>Agrilinae</taxon>
        <taxon>Agrilus</taxon>
    </lineage>
</organism>
<keyword evidence="2" id="KW-1003">Cell membrane</keyword>
<dbReference type="FunFam" id="2.60.40.10:FF:000061">
    <property type="entry name" value="Dyslexia-associated protein KIAA0319 homolog"/>
    <property type="match status" value="2"/>
</dbReference>
<keyword evidence="6 10" id="KW-1133">Transmembrane helix</keyword>
<comment type="subcellular location">
    <subcellularLocation>
        <location evidence="1">Cell membrane</location>
    </subcellularLocation>
</comment>
<feature type="region of interest" description="Disordered" evidence="9">
    <location>
        <begin position="922"/>
        <end position="971"/>
    </location>
</feature>
<dbReference type="SMART" id="SM00765">
    <property type="entry name" value="MANEC"/>
    <property type="match status" value="1"/>
</dbReference>
<dbReference type="InterPro" id="IPR029865">
    <property type="entry name" value="KIAA0319-like"/>
</dbReference>
<proteinExistence type="predicted"/>
<dbReference type="FunFam" id="2.60.40.10:FF:001655">
    <property type="entry name" value="Blast:Dyslexia-associated protein KIAA0319"/>
    <property type="match status" value="1"/>
</dbReference>
<evidence type="ECO:0000256" key="8">
    <source>
        <dbReference type="ARBA" id="ARBA00023180"/>
    </source>
</evidence>
<dbReference type="AlphaFoldDB" id="A0A1W4WUE5"/>
<feature type="domain" description="PKD/Chitinase" evidence="12">
    <location>
        <begin position="541"/>
        <end position="629"/>
    </location>
</feature>
<dbReference type="InterPro" id="IPR013783">
    <property type="entry name" value="Ig-like_fold"/>
</dbReference>
<accession>A0A1W4WUE5</accession>
<dbReference type="GO" id="GO:0005886">
    <property type="term" value="C:plasma membrane"/>
    <property type="evidence" value="ECO:0007669"/>
    <property type="project" value="UniProtKB-SubCell"/>
</dbReference>
<feature type="domain" description="PKD/Chitinase" evidence="12">
    <location>
        <begin position="639"/>
        <end position="726"/>
    </location>
</feature>
<dbReference type="InParanoid" id="A0A1W4WUE5"/>
<dbReference type="InterPro" id="IPR035986">
    <property type="entry name" value="PKD_dom_sf"/>
</dbReference>
<dbReference type="Gene3D" id="2.60.40.10">
    <property type="entry name" value="Immunoglobulins"/>
    <property type="match status" value="5"/>
</dbReference>
<dbReference type="Pfam" id="PF23597">
    <property type="entry name" value="KIAA0319_N"/>
    <property type="match status" value="1"/>
</dbReference>
<dbReference type="FunCoup" id="A0A1W4WUE5">
    <property type="interactions" value="748"/>
</dbReference>
<dbReference type="FunFam" id="2.60.40.10:FF:000257">
    <property type="entry name" value="Dyslexia-associated protein KIAA0319-like"/>
    <property type="match status" value="2"/>
</dbReference>